<dbReference type="Pfam" id="PF02618">
    <property type="entry name" value="YceG"/>
    <property type="match status" value="1"/>
</dbReference>
<evidence type="ECO:0000256" key="7">
    <source>
        <dbReference type="HAMAP-Rule" id="MF_02065"/>
    </source>
</evidence>
<evidence type="ECO:0000256" key="5">
    <source>
        <dbReference type="ARBA" id="ARBA00023239"/>
    </source>
</evidence>
<dbReference type="RefSeq" id="WP_190077548.1">
    <property type="nucleotide sequence ID" value="NZ_BMTC01000014.1"/>
</dbReference>
<dbReference type="InterPro" id="IPR003770">
    <property type="entry name" value="MLTG-like"/>
</dbReference>
<protein>
    <recommendedName>
        <fullName evidence="7">Endolytic murein transglycosylase</fullName>
        <ecNumber evidence="7">4.2.2.29</ecNumber>
    </recommendedName>
    <alternativeName>
        <fullName evidence="7">Peptidoglycan lytic transglycosylase</fullName>
    </alternativeName>
    <alternativeName>
        <fullName evidence="7">Peptidoglycan polymerization terminase</fullName>
    </alternativeName>
</protein>
<keyword evidence="6 7" id="KW-0961">Cell wall biogenesis/degradation</keyword>
<evidence type="ECO:0000256" key="2">
    <source>
        <dbReference type="ARBA" id="ARBA00022692"/>
    </source>
</evidence>
<sequence length="609" mass="66366">MTEYGRGQGSEPWHPEDPLYGDGGWGGQQAHAGQQPSDGGQPQHQPQHQQHGDWGDGGGQAGYGQAQQQYPYGGQQYGGQQYGTEQYDARHGGQQHGGQYDQQGYDPAYGGQQYPAQQQDHQHQQEQPQQQEQPHQQEQPQGRQQYDAGGHTAYGQQQPPYPPDPADPYGPQAAAPYGAEQTDHYGTEEAYPPPEPPGRRRTEPEPVRTDWDPGPDQGEHAFFAGGDGDDGADGDGSGRGDRRGRGGRPKKRRNGCACLVVCLVLGGGVAGFGYFGYQFYQDRFGAAPDYAGDGNGTQVTVTVPKGAGGSAIGQELKRKGVVKSVDAFVTALQGNPNAKGIQDGVYTLQKEMSAESAVKLMLSPESRNSLIIAEGRRNVDVYKLIDKRLEVPDGTTAEVAKNDWKDLGLPDWAVNHADVKDPLEGFLYPSSYSVAKGQKPEEVLREMVARATDTYEELGFEKKSKELGLDGPWQLVTVASLVQAEGKTHDDFRKMAEVIYNRLKPTNTETNQKLQFDSTFNYLMGQSEIHIGESEINSNPDPYNTYYHKGLPPGPIGNPGAEALEAALQPTSDGWIYFVATDGVSNTEFARTHADFEKLKDKFNASTGD</sequence>
<comment type="subcellular location">
    <subcellularLocation>
        <location evidence="7">Cell membrane</location>
        <topology evidence="7">Single-pass membrane protein</topology>
    </subcellularLocation>
</comment>
<proteinExistence type="inferred from homology"/>
<dbReference type="PANTHER" id="PTHR30518">
    <property type="entry name" value="ENDOLYTIC MUREIN TRANSGLYCOSYLASE"/>
    <property type="match status" value="1"/>
</dbReference>
<evidence type="ECO:0000256" key="1">
    <source>
        <dbReference type="ARBA" id="ARBA00022475"/>
    </source>
</evidence>
<comment type="function">
    <text evidence="7">Functions as a peptidoglycan terminase that cleaves nascent peptidoglycan strands endolytically to terminate their elongation.</text>
</comment>
<dbReference type="CDD" id="cd08010">
    <property type="entry name" value="MltG_like"/>
    <property type="match status" value="1"/>
</dbReference>
<dbReference type="NCBIfam" id="TIGR00247">
    <property type="entry name" value="endolytic transglycosylase MltG"/>
    <property type="match status" value="1"/>
</dbReference>
<feature type="site" description="Important for catalytic activity" evidence="7">
    <location>
        <position position="485"/>
    </location>
</feature>
<comment type="similarity">
    <text evidence="7">Belongs to the transglycosylase MltG family.</text>
</comment>
<comment type="caution">
    <text evidence="9">The sequence shown here is derived from an EMBL/GenBank/DDBJ whole genome shotgun (WGS) entry which is preliminary data.</text>
</comment>
<dbReference type="PANTHER" id="PTHR30518:SF2">
    <property type="entry name" value="ENDOLYTIC MUREIN TRANSGLYCOSYLASE"/>
    <property type="match status" value="1"/>
</dbReference>
<feature type="transmembrane region" description="Helical" evidence="7">
    <location>
        <begin position="255"/>
        <end position="277"/>
    </location>
</feature>
<keyword evidence="4 7" id="KW-0472">Membrane</keyword>
<feature type="compositionally biased region" description="Basic and acidic residues" evidence="8">
    <location>
        <begin position="197"/>
        <end position="211"/>
    </location>
</feature>
<keyword evidence="10" id="KW-1185">Reference proteome</keyword>
<feature type="compositionally biased region" description="Low complexity" evidence="8">
    <location>
        <begin position="97"/>
        <end position="146"/>
    </location>
</feature>
<comment type="catalytic activity">
    <reaction evidence="7">
        <text>a peptidoglycan chain = a peptidoglycan chain with N-acetyl-1,6-anhydromuramyl-[peptide] at the reducing end + a peptidoglycan chain with N-acetylglucosamine at the non-reducing end.</text>
        <dbReference type="EC" id="4.2.2.29"/>
    </reaction>
</comment>
<name>A0ABQ3PUT3_9ACTN</name>
<keyword evidence="5 7" id="KW-0456">Lyase</keyword>
<feature type="region of interest" description="Disordered" evidence="8">
    <location>
        <begin position="1"/>
        <end position="251"/>
    </location>
</feature>
<evidence type="ECO:0000256" key="3">
    <source>
        <dbReference type="ARBA" id="ARBA00022989"/>
    </source>
</evidence>
<evidence type="ECO:0000313" key="9">
    <source>
        <dbReference type="EMBL" id="GHI28772.1"/>
    </source>
</evidence>
<keyword evidence="1 7" id="KW-1003">Cell membrane</keyword>
<evidence type="ECO:0000256" key="4">
    <source>
        <dbReference type="ARBA" id="ARBA00023136"/>
    </source>
</evidence>
<evidence type="ECO:0000256" key="6">
    <source>
        <dbReference type="ARBA" id="ARBA00023316"/>
    </source>
</evidence>
<accession>A0ABQ3PUT3</accession>
<dbReference type="EC" id="4.2.2.29" evidence="7"/>
<feature type="compositionally biased region" description="Low complexity" evidence="8">
    <location>
        <begin position="63"/>
        <end position="74"/>
    </location>
</feature>
<evidence type="ECO:0000313" key="10">
    <source>
        <dbReference type="Proteomes" id="UP001052655"/>
    </source>
</evidence>
<dbReference type="Proteomes" id="UP001052655">
    <property type="component" value="Unassembled WGS sequence"/>
</dbReference>
<organism evidence="9 10">
    <name type="scientific">Streptomyces daghestanicus</name>
    <dbReference type="NCBI Taxonomy" id="66885"/>
    <lineage>
        <taxon>Bacteria</taxon>
        <taxon>Bacillati</taxon>
        <taxon>Actinomycetota</taxon>
        <taxon>Actinomycetes</taxon>
        <taxon>Kitasatosporales</taxon>
        <taxon>Streptomycetaceae</taxon>
        <taxon>Streptomyces</taxon>
    </lineage>
</organism>
<feature type="compositionally biased region" description="Low complexity" evidence="8">
    <location>
        <begin position="169"/>
        <end position="179"/>
    </location>
</feature>
<keyword evidence="2 7" id="KW-0812">Transmembrane</keyword>
<dbReference type="EMBL" id="BNDX01000002">
    <property type="protein sequence ID" value="GHI28772.1"/>
    <property type="molecule type" value="Genomic_DNA"/>
</dbReference>
<dbReference type="Gene3D" id="3.30.1490.480">
    <property type="entry name" value="Endolytic murein transglycosylase"/>
    <property type="match status" value="1"/>
</dbReference>
<keyword evidence="3 7" id="KW-1133">Transmembrane helix</keyword>
<feature type="compositionally biased region" description="Pro residues" evidence="8">
    <location>
        <begin position="159"/>
        <end position="168"/>
    </location>
</feature>
<feature type="compositionally biased region" description="Low complexity" evidence="8">
    <location>
        <begin position="28"/>
        <end position="49"/>
    </location>
</feature>
<reference evidence="9" key="1">
    <citation type="submission" date="2024-05" db="EMBL/GenBank/DDBJ databases">
        <title>Whole genome shotgun sequence of Streptomyces daghestanicus NBRC 12762.</title>
        <authorList>
            <person name="Komaki H."/>
            <person name="Tamura T."/>
        </authorList>
    </citation>
    <scope>NUCLEOTIDE SEQUENCE</scope>
    <source>
        <strain evidence="9">NBRC 12762</strain>
    </source>
</reference>
<dbReference type="HAMAP" id="MF_02065">
    <property type="entry name" value="MltG"/>
    <property type="match status" value="1"/>
</dbReference>
<gene>
    <name evidence="7" type="primary">mltG</name>
    <name evidence="9" type="ORF">Sdagh_05020</name>
</gene>
<evidence type="ECO:0000256" key="8">
    <source>
        <dbReference type="SAM" id="MobiDB-lite"/>
    </source>
</evidence>